<feature type="compositionally biased region" description="Basic and acidic residues" evidence="1">
    <location>
        <begin position="168"/>
        <end position="177"/>
    </location>
</feature>
<evidence type="ECO:0000313" key="3">
    <source>
        <dbReference type="Proteomes" id="UP000054771"/>
    </source>
</evidence>
<dbReference type="AlphaFoldDB" id="A0A0U5G698"/>
<dbReference type="Proteomes" id="UP000054771">
    <property type="component" value="Unassembled WGS sequence"/>
</dbReference>
<sequence length="193" mass="20006">MAFAPPITAIVSEPAGNPDGELTSSEVLQHSTQISSKPSTEDPPLFKTNESEPQETSKLSGQLSTSANGTSNGTPVPEAKQGQPNVGVKRDLDVTLAPGGKAEKPNAEQQQPAELEEPNTKKQKTSEGSTADAAVGTNGISSPPAQNGKAIPASGSTEKKKGGRPRKIKDTVRKDVPTDGIGSRTRSRTKVVS</sequence>
<accession>A0A0U5G698</accession>
<dbReference type="EMBL" id="CDMC01000009">
    <property type="protein sequence ID" value="CEL07200.1"/>
    <property type="molecule type" value="Genomic_DNA"/>
</dbReference>
<gene>
    <name evidence="2" type="ORF">ASPCAL10363</name>
</gene>
<dbReference type="OMA" id="KPQRREH"/>
<protein>
    <submittedName>
        <fullName evidence="2">Uncharacterized protein</fullName>
    </submittedName>
</protein>
<evidence type="ECO:0000313" key="2">
    <source>
        <dbReference type="EMBL" id="CEL07200.1"/>
    </source>
</evidence>
<keyword evidence="3" id="KW-1185">Reference proteome</keyword>
<dbReference type="OrthoDB" id="4498621at2759"/>
<feature type="region of interest" description="Disordered" evidence="1">
    <location>
        <begin position="1"/>
        <end position="193"/>
    </location>
</feature>
<feature type="compositionally biased region" description="Polar residues" evidence="1">
    <location>
        <begin position="22"/>
        <end position="38"/>
    </location>
</feature>
<name>A0A0U5G698_ASPCI</name>
<organism evidence="2 3">
    <name type="scientific">Aspergillus calidoustus</name>
    <dbReference type="NCBI Taxonomy" id="454130"/>
    <lineage>
        <taxon>Eukaryota</taxon>
        <taxon>Fungi</taxon>
        <taxon>Dikarya</taxon>
        <taxon>Ascomycota</taxon>
        <taxon>Pezizomycotina</taxon>
        <taxon>Eurotiomycetes</taxon>
        <taxon>Eurotiomycetidae</taxon>
        <taxon>Eurotiales</taxon>
        <taxon>Aspergillaceae</taxon>
        <taxon>Aspergillus</taxon>
        <taxon>Aspergillus subgen. Nidulantes</taxon>
    </lineage>
</organism>
<dbReference type="STRING" id="454130.A0A0U5G698"/>
<feature type="compositionally biased region" description="Polar residues" evidence="1">
    <location>
        <begin position="54"/>
        <end position="74"/>
    </location>
</feature>
<evidence type="ECO:0000256" key="1">
    <source>
        <dbReference type="SAM" id="MobiDB-lite"/>
    </source>
</evidence>
<reference evidence="3" key="1">
    <citation type="journal article" date="2016" name="Genome Announc.">
        <title>Draft genome sequences of fungus Aspergillus calidoustus.</title>
        <authorList>
            <person name="Horn F."/>
            <person name="Linde J."/>
            <person name="Mattern D.J."/>
            <person name="Walther G."/>
            <person name="Guthke R."/>
            <person name="Scherlach K."/>
            <person name="Martin K."/>
            <person name="Brakhage A.A."/>
            <person name="Petzke L."/>
            <person name="Valiante V."/>
        </authorList>
    </citation>
    <scope>NUCLEOTIDE SEQUENCE [LARGE SCALE GENOMIC DNA]</scope>
    <source>
        <strain evidence="3">SF006504</strain>
    </source>
</reference>
<proteinExistence type="predicted"/>